<keyword evidence="1" id="KW-0433">Leucine-rich repeat</keyword>
<evidence type="ECO:0000256" key="1">
    <source>
        <dbReference type="ARBA" id="ARBA00022614"/>
    </source>
</evidence>
<dbReference type="SUPFAM" id="SSF52058">
    <property type="entry name" value="L domain-like"/>
    <property type="match status" value="1"/>
</dbReference>
<dbReference type="GeneID" id="27687399"/>
<dbReference type="InParanoid" id="A0A0L0HI64"/>
<dbReference type="InterPro" id="IPR050836">
    <property type="entry name" value="SDS22/Internalin_LRR"/>
</dbReference>
<dbReference type="PANTHER" id="PTHR46652">
    <property type="entry name" value="LEUCINE-RICH REPEAT AND IQ DOMAIN-CONTAINING PROTEIN 1-RELATED"/>
    <property type="match status" value="1"/>
</dbReference>
<accession>A0A0L0HI64</accession>
<reference evidence="4 5" key="1">
    <citation type="submission" date="2009-08" db="EMBL/GenBank/DDBJ databases">
        <title>The Genome Sequence of Spizellomyces punctatus strain DAOM BR117.</title>
        <authorList>
            <consortium name="The Broad Institute Genome Sequencing Platform"/>
            <person name="Russ C."/>
            <person name="Cuomo C."/>
            <person name="Shea T."/>
            <person name="Young S.K."/>
            <person name="Zeng Q."/>
            <person name="Koehrsen M."/>
            <person name="Haas B."/>
            <person name="Borodovsky M."/>
            <person name="Guigo R."/>
            <person name="Alvarado L."/>
            <person name="Berlin A."/>
            <person name="Bochicchio J."/>
            <person name="Borenstein D."/>
            <person name="Chapman S."/>
            <person name="Chen Z."/>
            <person name="Engels R."/>
            <person name="Freedman E."/>
            <person name="Gellesch M."/>
            <person name="Goldberg J."/>
            <person name="Griggs A."/>
            <person name="Gujja S."/>
            <person name="Heiman D."/>
            <person name="Hepburn T."/>
            <person name="Howarth C."/>
            <person name="Jen D."/>
            <person name="Larson L."/>
            <person name="Lewis B."/>
            <person name="Mehta T."/>
            <person name="Park D."/>
            <person name="Pearson M."/>
            <person name="Roberts A."/>
            <person name="Saif S."/>
            <person name="Shenoy N."/>
            <person name="Sisk P."/>
            <person name="Stolte C."/>
            <person name="Sykes S."/>
            <person name="Thomson T."/>
            <person name="Walk T."/>
            <person name="White J."/>
            <person name="Yandava C."/>
            <person name="Burger G."/>
            <person name="Gray M.W."/>
            <person name="Holland P.W.H."/>
            <person name="King N."/>
            <person name="Lang F.B.F."/>
            <person name="Roger A.J."/>
            <person name="Ruiz-Trillo I."/>
            <person name="Lander E."/>
            <person name="Nusbaum C."/>
        </authorList>
    </citation>
    <scope>NUCLEOTIDE SEQUENCE [LARGE SCALE GENOMIC DNA]</scope>
    <source>
        <strain evidence="4 5">DAOM BR117</strain>
    </source>
</reference>
<dbReference type="STRING" id="645134.A0A0L0HI64"/>
<keyword evidence="2" id="KW-0677">Repeat</keyword>
<dbReference type="VEuPathDB" id="FungiDB:SPPG_03915"/>
<dbReference type="Gene3D" id="3.80.10.10">
    <property type="entry name" value="Ribonuclease Inhibitor"/>
    <property type="match status" value="2"/>
</dbReference>
<dbReference type="Pfam" id="PF12799">
    <property type="entry name" value="LRR_4"/>
    <property type="match status" value="2"/>
</dbReference>
<dbReference type="InterPro" id="IPR025875">
    <property type="entry name" value="Leu-rich_rpt_4"/>
</dbReference>
<gene>
    <name evidence="4" type="ORF">SPPG_03915</name>
</gene>
<dbReference type="PANTHER" id="PTHR46652:SF3">
    <property type="entry name" value="LEUCINE-RICH REPEAT-CONTAINING PROTEIN 9"/>
    <property type="match status" value="1"/>
</dbReference>
<protein>
    <submittedName>
        <fullName evidence="4">Uncharacterized protein</fullName>
    </submittedName>
</protein>
<dbReference type="OrthoDB" id="266138at2759"/>
<evidence type="ECO:0000256" key="3">
    <source>
        <dbReference type="SAM" id="MobiDB-lite"/>
    </source>
</evidence>
<evidence type="ECO:0000256" key="2">
    <source>
        <dbReference type="ARBA" id="ARBA00022737"/>
    </source>
</evidence>
<dbReference type="AlphaFoldDB" id="A0A0L0HI64"/>
<dbReference type="PROSITE" id="PS51450">
    <property type="entry name" value="LRR"/>
    <property type="match status" value="5"/>
</dbReference>
<sequence>MRITPDTLEIGSTQKRNKNETLETFLKRITHVSLVGKAIVLMENLNFCKNLNVLYLYDNKITYITGLECCRNLTRLYLQNNAIEEITGLDVGLDRLNVLHLHNNRIRRITGLHLLPSLEHLKLDNQRLDPGEQLEFDGECLLALASSLRYLTLTNNHIKDISPLEKLKSLESLDLAVNSIQDVEPLESLLSACSYLSNVNVLGNPVANAGPPVKLRQRLILASPTLTCLNEKDIPQVERMFVENMRHAQRSRRSAKDHNHTRDQTTSLGVSGTAGVATPACQEEKPFPHLPPFASQYRDLMLSQLTKNTATERRLSDSNLHISPRKVASAAEALHRD</sequence>
<dbReference type="OMA" id="RRFLMNW"/>
<evidence type="ECO:0000313" key="5">
    <source>
        <dbReference type="Proteomes" id="UP000053201"/>
    </source>
</evidence>
<dbReference type="InterPro" id="IPR032675">
    <property type="entry name" value="LRR_dom_sf"/>
</dbReference>
<dbReference type="EMBL" id="KQ257455">
    <property type="protein sequence ID" value="KND00807.1"/>
    <property type="molecule type" value="Genomic_DNA"/>
</dbReference>
<feature type="compositionally biased region" description="Basic and acidic residues" evidence="3">
    <location>
        <begin position="254"/>
        <end position="263"/>
    </location>
</feature>
<dbReference type="eggNOG" id="KOG0531">
    <property type="taxonomic scope" value="Eukaryota"/>
</dbReference>
<keyword evidence="5" id="KW-1185">Reference proteome</keyword>
<dbReference type="Proteomes" id="UP000053201">
    <property type="component" value="Unassembled WGS sequence"/>
</dbReference>
<dbReference type="SMART" id="SM00365">
    <property type="entry name" value="LRR_SD22"/>
    <property type="match status" value="5"/>
</dbReference>
<dbReference type="RefSeq" id="XP_016608846.1">
    <property type="nucleotide sequence ID" value="XM_016752164.1"/>
</dbReference>
<feature type="region of interest" description="Disordered" evidence="3">
    <location>
        <begin position="249"/>
        <end position="276"/>
    </location>
</feature>
<organism evidence="4 5">
    <name type="scientific">Spizellomyces punctatus (strain DAOM BR117)</name>
    <dbReference type="NCBI Taxonomy" id="645134"/>
    <lineage>
        <taxon>Eukaryota</taxon>
        <taxon>Fungi</taxon>
        <taxon>Fungi incertae sedis</taxon>
        <taxon>Chytridiomycota</taxon>
        <taxon>Chytridiomycota incertae sedis</taxon>
        <taxon>Chytridiomycetes</taxon>
        <taxon>Spizellomycetales</taxon>
        <taxon>Spizellomycetaceae</taxon>
        <taxon>Spizellomyces</taxon>
    </lineage>
</organism>
<dbReference type="InterPro" id="IPR001611">
    <property type="entry name" value="Leu-rich_rpt"/>
</dbReference>
<dbReference type="CDD" id="cd21340">
    <property type="entry name" value="PPP1R42"/>
    <property type="match status" value="1"/>
</dbReference>
<name>A0A0L0HI64_SPIPD</name>
<evidence type="ECO:0000313" key="4">
    <source>
        <dbReference type="EMBL" id="KND00807.1"/>
    </source>
</evidence>
<proteinExistence type="predicted"/>